<name>A0A5C3LSU6_9AGAR</name>
<dbReference type="AlphaFoldDB" id="A0A5C3LSU6"/>
<reference evidence="2 3" key="1">
    <citation type="journal article" date="2019" name="Nat. Ecol. Evol.">
        <title>Megaphylogeny resolves global patterns of mushroom evolution.</title>
        <authorList>
            <person name="Varga T."/>
            <person name="Krizsan K."/>
            <person name="Foldi C."/>
            <person name="Dima B."/>
            <person name="Sanchez-Garcia M."/>
            <person name="Sanchez-Ramirez S."/>
            <person name="Szollosi G.J."/>
            <person name="Szarkandi J.G."/>
            <person name="Papp V."/>
            <person name="Albert L."/>
            <person name="Andreopoulos W."/>
            <person name="Angelini C."/>
            <person name="Antonin V."/>
            <person name="Barry K.W."/>
            <person name="Bougher N.L."/>
            <person name="Buchanan P."/>
            <person name="Buyck B."/>
            <person name="Bense V."/>
            <person name="Catcheside P."/>
            <person name="Chovatia M."/>
            <person name="Cooper J."/>
            <person name="Damon W."/>
            <person name="Desjardin D."/>
            <person name="Finy P."/>
            <person name="Geml J."/>
            <person name="Haridas S."/>
            <person name="Hughes K."/>
            <person name="Justo A."/>
            <person name="Karasinski D."/>
            <person name="Kautmanova I."/>
            <person name="Kiss B."/>
            <person name="Kocsube S."/>
            <person name="Kotiranta H."/>
            <person name="LaButti K.M."/>
            <person name="Lechner B.E."/>
            <person name="Liimatainen K."/>
            <person name="Lipzen A."/>
            <person name="Lukacs Z."/>
            <person name="Mihaltcheva S."/>
            <person name="Morgado L.N."/>
            <person name="Niskanen T."/>
            <person name="Noordeloos M.E."/>
            <person name="Ohm R.A."/>
            <person name="Ortiz-Santana B."/>
            <person name="Ovrebo C."/>
            <person name="Racz N."/>
            <person name="Riley R."/>
            <person name="Savchenko A."/>
            <person name="Shiryaev A."/>
            <person name="Soop K."/>
            <person name="Spirin V."/>
            <person name="Szebenyi C."/>
            <person name="Tomsovsky M."/>
            <person name="Tulloss R.E."/>
            <person name="Uehling J."/>
            <person name="Grigoriev I.V."/>
            <person name="Vagvolgyi C."/>
            <person name="Papp T."/>
            <person name="Martin F.M."/>
            <person name="Miettinen O."/>
            <person name="Hibbett D.S."/>
            <person name="Nagy L.G."/>
        </authorList>
    </citation>
    <scope>NUCLEOTIDE SEQUENCE [LARGE SCALE GENOMIC DNA]</scope>
    <source>
        <strain evidence="2 3">CBS 166.37</strain>
    </source>
</reference>
<keyword evidence="1" id="KW-0472">Membrane</keyword>
<feature type="transmembrane region" description="Helical" evidence="1">
    <location>
        <begin position="20"/>
        <end position="44"/>
    </location>
</feature>
<keyword evidence="1" id="KW-0812">Transmembrane</keyword>
<evidence type="ECO:0000313" key="3">
    <source>
        <dbReference type="Proteomes" id="UP000308652"/>
    </source>
</evidence>
<sequence>MIHGISKFHEVKAKGTVHKIISAPLAILAYVSFTASIIACLYLATLRKLNNREDQRINGLA</sequence>
<dbReference type="Proteomes" id="UP000308652">
    <property type="component" value="Unassembled WGS sequence"/>
</dbReference>
<evidence type="ECO:0000256" key="1">
    <source>
        <dbReference type="SAM" id="Phobius"/>
    </source>
</evidence>
<protein>
    <submittedName>
        <fullName evidence="2">Uncharacterized protein</fullName>
    </submittedName>
</protein>
<accession>A0A5C3LSU6</accession>
<evidence type="ECO:0000313" key="2">
    <source>
        <dbReference type="EMBL" id="TFK35990.1"/>
    </source>
</evidence>
<proteinExistence type="predicted"/>
<keyword evidence="1" id="KW-1133">Transmembrane helix</keyword>
<dbReference type="EMBL" id="ML213617">
    <property type="protein sequence ID" value="TFK35990.1"/>
    <property type="molecule type" value="Genomic_DNA"/>
</dbReference>
<organism evidence="2 3">
    <name type="scientific">Crucibulum laeve</name>
    <dbReference type="NCBI Taxonomy" id="68775"/>
    <lineage>
        <taxon>Eukaryota</taxon>
        <taxon>Fungi</taxon>
        <taxon>Dikarya</taxon>
        <taxon>Basidiomycota</taxon>
        <taxon>Agaricomycotina</taxon>
        <taxon>Agaricomycetes</taxon>
        <taxon>Agaricomycetidae</taxon>
        <taxon>Agaricales</taxon>
        <taxon>Agaricineae</taxon>
        <taxon>Nidulariaceae</taxon>
        <taxon>Crucibulum</taxon>
    </lineage>
</organism>
<keyword evidence="3" id="KW-1185">Reference proteome</keyword>
<gene>
    <name evidence="2" type="ORF">BDQ12DRAFT_262698</name>
</gene>